<accession>A0A382JUN2</accession>
<proteinExistence type="predicted"/>
<name>A0A382JUN2_9ZZZZ</name>
<evidence type="ECO:0000313" key="1">
    <source>
        <dbReference type="EMBL" id="SVC15355.1"/>
    </source>
</evidence>
<reference evidence="1" key="1">
    <citation type="submission" date="2018-05" db="EMBL/GenBank/DDBJ databases">
        <authorList>
            <person name="Lanie J.A."/>
            <person name="Ng W.-L."/>
            <person name="Kazmierczak K.M."/>
            <person name="Andrzejewski T.M."/>
            <person name="Davidsen T.M."/>
            <person name="Wayne K.J."/>
            <person name="Tettelin H."/>
            <person name="Glass J.I."/>
            <person name="Rusch D."/>
            <person name="Podicherti R."/>
            <person name="Tsui H.-C.T."/>
            <person name="Winkler M.E."/>
        </authorList>
    </citation>
    <scope>NUCLEOTIDE SEQUENCE</scope>
</reference>
<organism evidence="1">
    <name type="scientific">marine metagenome</name>
    <dbReference type="NCBI Taxonomy" id="408172"/>
    <lineage>
        <taxon>unclassified sequences</taxon>
        <taxon>metagenomes</taxon>
        <taxon>ecological metagenomes</taxon>
    </lineage>
</organism>
<protein>
    <submittedName>
        <fullName evidence="1">Uncharacterized protein</fullName>
    </submittedName>
</protein>
<gene>
    <name evidence="1" type="ORF">METZ01_LOCUS268209</name>
</gene>
<dbReference type="EMBL" id="UINC01076312">
    <property type="protein sequence ID" value="SVC15355.1"/>
    <property type="molecule type" value="Genomic_DNA"/>
</dbReference>
<dbReference type="AlphaFoldDB" id="A0A382JUN2"/>
<sequence length="155" mass="17627">MGNVWTTMPKQQDILFGINHDNIVTEITKKNWETKAVCHVDHVGVIYAYITKYKNNNNARFDVRVFRGYSKSAKEFKDSFDNLGDAIEAVNARKGKMAKRLMLPAHPSQYPPERGADIEIYSVNKNEKGHRRGHIIARIPTALDKKSKKGDNNGI</sequence>